<dbReference type="SMART" id="SM00382">
    <property type="entry name" value="AAA"/>
    <property type="match status" value="2"/>
</dbReference>
<reference evidence="12" key="1">
    <citation type="journal article" date="2023" name="Mol. Phylogenet. Evol.">
        <title>Genome-scale phylogeny and comparative genomics of the fungal order Sordariales.</title>
        <authorList>
            <person name="Hensen N."/>
            <person name="Bonometti L."/>
            <person name="Westerberg I."/>
            <person name="Brannstrom I.O."/>
            <person name="Guillou S."/>
            <person name="Cros-Aarteil S."/>
            <person name="Calhoun S."/>
            <person name="Haridas S."/>
            <person name="Kuo A."/>
            <person name="Mondo S."/>
            <person name="Pangilinan J."/>
            <person name="Riley R."/>
            <person name="LaButti K."/>
            <person name="Andreopoulos B."/>
            <person name="Lipzen A."/>
            <person name="Chen C."/>
            <person name="Yan M."/>
            <person name="Daum C."/>
            <person name="Ng V."/>
            <person name="Clum A."/>
            <person name="Steindorff A."/>
            <person name="Ohm R.A."/>
            <person name="Martin F."/>
            <person name="Silar P."/>
            <person name="Natvig D.O."/>
            <person name="Lalanne C."/>
            <person name="Gautier V."/>
            <person name="Ament-Velasquez S.L."/>
            <person name="Kruys A."/>
            <person name="Hutchinson M.I."/>
            <person name="Powell A.J."/>
            <person name="Barry K."/>
            <person name="Miller A.N."/>
            <person name="Grigoriev I.V."/>
            <person name="Debuchy R."/>
            <person name="Gladieux P."/>
            <person name="Hiltunen Thoren M."/>
            <person name="Johannesson H."/>
        </authorList>
    </citation>
    <scope>NUCLEOTIDE SEQUENCE</scope>
    <source>
        <strain evidence="12">PSN243</strain>
    </source>
</reference>
<keyword evidence="13" id="KW-1185">Reference proteome</keyword>
<feature type="domain" description="ABC transmembrane type-1" evidence="11">
    <location>
        <begin position="283"/>
        <end position="552"/>
    </location>
</feature>
<dbReference type="Gene3D" id="3.40.50.300">
    <property type="entry name" value="P-loop containing nucleotide triphosphate hydrolases"/>
    <property type="match status" value="2"/>
</dbReference>
<feature type="transmembrane region" description="Helical" evidence="9">
    <location>
        <begin position="72"/>
        <end position="92"/>
    </location>
</feature>
<keyword evidence="2" id="KW-0813">Transport</keyword>
<feature type="domain" description="ABC transporter" evidence="10">
    <location>
        <begin position="607"/>
        <end position="835"/>
    </location>
</feature>
<feature type="transmembrane region" description="Helical" evidence="9">
    <location>
        <begin position="491"/>
        <end position="512"/>
    </location>
</feature>
<dbReference type="PROSITE" id="PS50893">
    <property type="entry name" value="ABC_TRANSPORTER_2"/>
    <property type="match status" value="2"/>
</dbReference>
<dbReference type="Pfam" id="PF24357">
    <property type="entry name" value="TMD0_ABC"/>
    <property type="match status" value="1"/>
</dbReference>
<dbReference type="InterPro" id="IPR003593">
    <property type="entry name" value="AAA+_ATPase"/>
</dbReference>
<evidence type="ECO:0000256" key="5">
    <source>
        <dbReference type="ARBA" id="ARBA00022840"/>
    </source>
</evidence>
<dbReference type="FunFam" id="1.20.1560.10:FF:000055">
    <property type="entry name" value="ABC multidrug transporter (Eurofung)"/>
    <property type="match status" value="1"/>
</dbReference>
<dbReference type="EMBL" id="MU865975">
    <property type="protein sequence ID" value="KAK4444565.1"/>
    <property type="molecule type" value="Genomic_DNA"/>
</dbReference>
<comment type="subcellular location">
    <subcellularLocation>
        <location evidence="1">Membrane</location>
        <topology evidence="1">Multi-pass membrane protein</topology>
    </subcellularLocation>
</comment>
<feature type="transmembrane region" description="Helical" evidence="9">
    <location>
        <begin position="414"/>
        <end position="433"/>
    </location>
</feature>
<dbReference type="GO" id="GO:0005524">
    <property type="term" value="F:ATP binding"/>
    <property type="evidence" value="ECO:0007669"/>
    <property type="project" value="UniProtKB-KW"/>
</dbReference>
<dbReference type="SUPFAM" id="SSF52540">
    <property type="entry name" value="P-loop containing nucleoside triphosphate hydrolases"/>
    <property type="match status" value="2"/>
</dbReference>
<dbReference type="CDD" id="cd18579">
    <property type="entry name" value="ABC_6TM_ABCC_D1"/>
    <property type="match status" value="1"/>
</dbReference>
<evidence type="ECO:0000313" key="13">
    <source>
        <dbReference type="Proteomes" id="UP001321760"/>
    </source>
</evidence>
<name>A0AAV9G887_9PEZI</name>
<feature type="transmembrane region" description="Helical" evidence="9">
    <location>
        <begin position="283"/>
        <end position="303"/>
    </location>
</feature>
<feature type="region of interest" description="Disordered" evidence="8">
    <location>
        <begin position="577"/>
        <end position="600"/>
    </location>
</feature>
<dbReference type="InterPro" id="IPR036640">
    <property type="entry name" value="ABC1_TM_sf"/>
</dbReference>
<dbReference type="InterPro" id="IPR050173">
    <property type="entry name" value="ABC_transporter_C-like"/>
</dbReference>
<dbReference type="PANTHER" id="PTHR24223:SF345">
    <property type="entry name" value="ABC MULTIDRUG TRANSPORTER (EUROFUNG)"/>
    <property type="match status" value="1"/>
</dbReference>
<dbReference type="PANTHER" id="PTHR24223">
    <property type="entry name" value="ATP-BINDING CASSETTE SUB-FAMILY C"/>
    <property type="match status" value="1"/>
</dbReference>
<reference evidence="12" key="2">
    <citation type="submission" date="2023-05" db="EMBL/GenBank/DDBJ databases">
        <authorList>
            <consortium name="Lawrence Berkeley National Laboratory"/>
            <person name="Steindorff A."/>
            <person name="Hensen N."/>
            <person name="Bonometti L."/>
            <person name="Westerberg I."/>
            <person name="Brannstrom I.O."/>
            <person name="Guillou S."/>
            <person name="Cros-Aarteil S."/>
            <person name="Calhoun S."/>
            <person name="Haridas S."/>
            <person name="Kuo A."/>
            <person name="Mondo S."/>
            <person name="Pangilinan J."/>
            <person name="Riley R."/>
            <person name="Labutti K."/>
            <person name="Andreopoulos B."/>
            <person name="Lipzen A."/>
            <person name="Chen C."/>
            <person name="Yanf M."/>
            <person name="Daum C."/>
            <person name="Ng V."/>
            <person name="Clum A."/>
            <person name="Ohm R."/>
            <person name="Martin F."/>
            <person name="Silar P."/>
            <person name="Natvig D."/>
            <person name="Lalanne C."/>
            <person name="Gautier V."/>
            <person name="Ament-Velasquez S.L."/>
            <person name="Kruys A."/>
            <person name="Hutchinson M.I."/>
            <person name="Powell A.J."/>
            <person name="Barry K."/>
            <person name="Miller A.N."/>
            <person name="Grigoriev I.V."/>
            <person name="Debuchy R."/>
            <person name="Gladieux P."/>
            <person name="Thoren M.H."/>
            <person name="Johannesson H."/>
        </authorList>
    </citation>
    <scope>NUCLEOTIDE SEQUENCE</scope>
    <source>
        <strain evidence="12">PSN243</strain>
    </source>
</reference>
<evidence type="ECO:0000313" key="12">
    <source>
        <dbReference type="EMBL" id="KAK4444565.1"/>
    </source>
</evidence>
<dbReference type="InterPro" id="IPR056227">
    <property type="entry name" value="TMD0_ABC"/>
</dbReference>
<dbReference type="GO" id="GO:0016887">
    <property type="term" value="F:ATP hydrolysis activity"/>
    <property type="evidence" value="ECO:0007669"/>
    <property type="project" value="InterPro"/>
</dbReference>
<dbReference type="Pfam" id="PF00005">
    <property type="entry name" value="ABC_tran"/>
    <property type="match status" value="2"/>
</dbReference>
<dbReference type="InterPro" id="IPR003439">
    <property type="entry name" value="ABC_transporter-like_ATP-bd"/>
</dbReference>
<evidence type="ECO:0000256" key="8">
    <source>
        <dbReference type="SAM" id="MobiDB-lite"/>
    </source>
</evidence>
<feature type="transmembrane region" description="Helical" evidence="9">
    <location>
        <begin position="1016"/>
        <end position="1040"/>
    </location>
</feature>
<evidence type="ECO:0000256" key="4">
    <source>
        <dbReference type="ARBA" id="ARBA00022741"/>
    </source>
</evidence>
<dbReference type="InterPro" id="IPR027417">
    <property type="entry name" value="P-loop_NTPase"/>
</dbReference>
<dbReference type="InterPro" id="IPR044726">
    <property type="entry name" value="ABCC_6TM_D2"/>
</dbReference>
<dbReference type="GO" id="GO:0140359">
    <property type="term" value="F:ABC-type transporter activity"/>
    <property type="evidence" value="ECO:0007669"/>
    <property type="project" value="InterPro"/>
</dbReference>
<dbReference type="InterPro" id="IPR011527">
    <property type="entry name" value="ABC1_TM_dom"/>
</dbReference>
<accession>A0AAV9G887</accession>
<protein>
    <submittedName>
        <fullName evidence="12">ABC transporter</fullName>
    </submittedName>
</protein>
<dbReference type="CDD" id="cd18580">
    <property type="entry name" value="ABC_6TM_ABCC_D2"/>
    <property type="match status" value="1"/>
</dbReference>
<gene>
    <name evidence="12" type="ORF">QBC34DRAFT_359826</name>
</gene>
<evidence type="ECO:0000256" key="2">
    <source>
        <dbReference type="ARBA" id="ARBA00022448"/>
    </source>
</evidence>
<comment type="caution">
    <text evidence="12">The sequence shown here is derived from an EMBL/GenBank/DDBJ whole genome shotgun (WGS) entry which is preliminary data.</text>
</comment>
<keyword evidence="3 9" id="KW-0812">Transmembrane</keyword>
<dbReference type="Proteomes" id="UP001321760">
    <property type="component" value="Unassembled WGS sequence"/>
</dbReference>
<dbReference type="GO" id="GO:0016020">
    <property type="term" value="C:membrane"/>
    <property type="evidence" value="ECO:0007669"/>
    <property type="project" value="UniProtKB-SubCell"/>
</dbReference>
<evidence type="ECO:0000256" key="3">
    <source>
        <dbReference type="ARBA" id="ARBA00022692"/>
    </source>
</evidence>
<dbReference type="InterPro" id="IPR044746">
    <property type="entry name" value="ABCC_6TM_D1"/>
</dbReference>
<feature type="region of interest" description="Disordered" evidence="8">
    <location>
        <begin position="838"/>
        <end position="863"/>
    </location>
</feature>
<keyword evidence="5" id="KW-0067">ATP-binding</keyword>
<feature type="transmembrane region" description="Helical" evidence="9">
    <location>
        <begin position="922"/>
        <end position="946"/>
    </location>
</feature>
<evidence type="ECO:0000256" key="1">
    <source>
        <dbReference type="ARBA" id="ARBA00004141"/>
    </source>
</evidence>
<feature type="transmembrane region" description="Helical" evidence="9">
    <location>
        <begin position="877"/>
        <end position="910"/>
    </location>
</feature>
<proteinExistence type="predicted"/>
<keyword evidence="6 9" id="KW-1133">Transmembrane helix</keyword>
<feature type="domain" description="ABC transporter" evidence="10">
    <location>
        <begin position="1206"/>
        <end position="1482"/>
    </location>
</feature>
<evidence type="ECO:0000256" key="6">
    <source>
        <dbReference type="ARBA" id="ARBA00022989"/>
    </source>
</evidence>
<sequence>MATHNGSEAACLNDDSFGLTVVGCRDNFDFTRTFEQSILSIAPSALMISFACARLSYLFYRPIVVHGGQRFLLLKATAISIFIGLQIALLAVTCNDPAPKNRMSIPATTLTLCASISLLPLSFLEHSRSPKPSTLLSTYLLLTLVFDIAQTRTQWLSFSQALFTKMFTASLATKMALLLLESQHKSAWMGTKNDASWNPELTSGIFSQSFYVWMNRLISRGYTSTLSPDRLYGLDEAIGAASQMSSHHSAEKDWLRWRSKPSLLLTVFWTLRGPFLAPVIPRLALGGFVFCQPFLINALLSYLQQSPALSNRNVGYGLIGAAAVIYTGIAVSTGLYWRAHQRALCKLRAYLIVAVYGKLVSKSAHDERNASAITLMNSDIMGIQGGFQSLHELWASFIETAIASWLLYLQLGPAFVVPIIIVLICTGLTLVVGKYTGERFRASMQILQQRIGISSAAIPNLVSIKASAMTNTVGKLIQTYRIRQIDAMKRFRILTTISTVLAFAPILLSPVVTFSISMGDMTIARVFTSLAWIHLLCQPMIQLLQSVPQILAAAASIGRVQEFLESESRVDLRSKIEEQKQDANSKGPATITDEEADSSKPKHEVLVRASDCKMGWKADNWVLEGVSLSLSRSTFTLLLGPVASGKSTLCKALVGEIPFLNGTLEVAQPRQRTAYCDQDSFLFNTTIRENIIGFNAFHGPWYEEVVHACQLAEDFAALPEADHTQVGSKGGALSGGQKRRVALARAIYARPGLAILDDPLGGLDSKTGSQLAHNVFGPNGIFRRQKTTVFIVGRVAQHAQYMDQILVLRDKGIIFQGSVDQLRSSNDEALSELCRIPETPSREPDSTTAPQFTAQPAEKTEGTKAAFPEGGLANYRYYFSAFGIPLLVLYLMFNSCFSFLYSFSAVWLNFWSESNQKGEQRIPFYLGVYFMLQIVCLGVLALDVWWLGNVVGPKAGIEVHLRTLRTLLGASLRYYTTVDNSVTTGYFSQDMRILDGELNNGVGNTMRTALVVIGQAALIAAASPYLLIGYPILLAVFYCVQKVYLRTSTQLRHLVLESKNPLYKHFIETVDGLLTIRAFGWVESHIQLNGKLIDESQRPSYLIEMLQQWLSLVLNMCAACIAVLVTALATQLRTSAGFTGVALVSLMSFGDMAGHGIRLYTQLQTSTAALSRLRGFETGVCGEDEQDVLAVGTSDVPAEWLGCGKVELKRVTASYAAPEGPSEEEGKRSAVRALRELTLSVLPGERVLVCGRTGSGKSSLLLLLQGFLLPSSGEVRIDNVSLHTIPRNLIRNRIISLPQTPFFIPNNHTFRENLEFHDDDSFLTSKKVDTESPKQQTQDTECEYALRAVGLWDLVISQGGLDAELRDETLSRGQKQLFSLARAIVRRKLRSQGNSEEEGGQKGGMLLLDEYNAGLDDETDKIMWETILREFQGYTVICVAHRVQFVKGFDKVVVMGGGEILETGSPDELLRREGGQFRGLFGDGSRGEGESRLPEGGVST</sequence>
<organism evidence="12 13">
    <name type="scientific">Podospora aff. communis PSN243</name>
    <dbReference type="NCBI Taxonomy" id="3040156"/>
    <lineage>
        <taxon>Eukaryota</taxon>
        <taxon>Fungi</taxon>
        <taxon>Dikarya</taxon>
        <taxon>Ascomycota</taxon>
        <taxon>Pezizomycotina</taxon>
        <taxon>Sordariomycetes</taxon>
        <taxon>Sordariomycetidae</taxon>
        <taxon>Sordariales</taxon>
        <taxon>Podosporaceae</taxon>
        <taxon>Podospora</taxon>
    </lineage>
</organism>
<feature type="domain" description="ABC transmembrane type-1" evidence="11">
    <location>
        <begin position="886"/>
        <end position="1165"/>
    </location>
</feature>
<dbReference type="Gene3D" id="1.20.1560.10">
    <property type="entry name" value="ABC transporter type 1, transmembrane domain"/>
    <property type="match status" value="2"/>
</dbReference>
<feature type="transmembrane region" description="Helical" evidence="9">
    <location>
        <begin position="38"/>
        <end position="60"/>
    </location>
</feature>
<feature type="region of interest" description="Disordered" evidence="8">
    <location>
        <begin position="1478"/>
        <end position="1500"/>
    </location>
</feature>
<dbReference type="Pfam" id="PF00664">
    <property type="entry name" value="ABC_membrane"/>
    <property type="match status" value="2"/>
</dbReference>
<keyword evidence="4" id="KW-0547">Nucleotide-binding</keyword>
<dbReference type="InterPro" id="IPR017871">
    <property type="entry name" value="ABC_transporter-like_CS"/>
</dbReference>
<evidence type="ECO:0000259" key="11">
    <source>
        <dbReference type="PROSITE" id="PS50929"/>
    </source>
</evidence>
<dbReference type="SUPFAM" id="SSF90123">
    <property type="entry name" value="ABC transporter transmembrane region"/>
    <property type="match status" value="2"/>
</dbReference>
<feature type="transmembrane region" description="Helical" evidence="9">
    <location>
        <begin position="315"/>
        <end position="337"/>
    </location>
</feature>
<keyword evidence="7 9" id="KW-0472">Membrane</keyword>
<feature type="transmembrane region" description="Helical" evidence="9">
    <location>
        <begin position="1109"/>
        <end position="1129"/>
    </location>
</feature>
<evidence type="ECO:0000259" key="10">
    <source>
        <dbReference type="PROSITE" id="PS50893"/>
    </source>
</evidence>
<dbReference type="PROSITE" id="PS50929">
    <property type="entry name" value="ABC_TM1F"/>
    <property type="match status" value="2"/>
</dbReference>
<evidence type="ECO:0000256" key="9">
    <source>
        <dbReference type="SAM" id="Phobius"/>
    </source>
</evidence>
<dbReference type="PROSITE" id="PS00211">
    <property type="entry name" value="ABC_TRANSPORTER_1"/>
    <property type="match status" value="1"/>
</dbReference>
<evidence type="ECO:0000256" key="7">
    <source>
        <dbReference type="ARBA" id="ARBA00023136"/>
    </source>
</evidence>